<feature type="domain" description="Conjugative transposon TraM C-terminal" evidence="4">
    <location>
        <begin position="248"/>
        <end position="390"/>
    </location>
</feature>
<accession>A0A1Y1CQ36</accession>
<protein>
    <recommendedName>
        <fullName evidence="4">Conjugative transposon TraM C-terminal domain-containing protein</fullName>
    </recommendedName>
</protein>
<feature type="transmembrane region" description="Helical" evidence="3">
    <location>
        <begin position="12"/>
        <end position="30"/>
    </location>
</feature>
<evidence type="ECO:0000256" key="2">
    <source>
        <dbReference type="SAM" id="MobiDB-lite"/>
    </source>
</evidence>
<organism evidence="5 6">
    <name type="scientific">Labilibaculum antarcticum</name>
    <dbReference type="NCBI Taxonomy" id="1717717"/>
    <lineage>
        <taxon>Bacteria</taxon>
        <taxon>Pseudomonadati</taxon>
        <taxon>Bacteroidota</taxon>
        <taxon>Bacteroidia</taxon>
        <taxon>Marinilabiliales</taxon>
        <taxon>Marinifilaceae</taxon>
        <taxon>Labilibaculum</taxon>
    </lineage>
</organism>
<evidence type="ECO:0000313" key="6">
    <source>
        <dbReference type="Proteomes" id="UP000218267"/>
    </source>
</evidence>
<keyword evidence="3" id="KW-0472">Membrane</keyword>
<dbReference type="AlphaFoldDB" id="A0A1Y1CQ36"/>
<dbReference type="InterPro" id="IPR055407">
    <property type="entry name" value="TraM_C"/>
</dbReference>
<dbReference type="RefSeq" id="WP_162845505.1">
    <property type="nucleotide sequence ID" value="NZ_AP018042.1"/>
</dbReference>
<dbReference type="Proteomes" id="UP000218267">
    <property type="component" value="Chromosome"/>
</dbReference>
<reference evidence="6" key="2">
    <citation type="journal article" date="2020" name="Antonie Van Leeuwenhoek">
        <title>Labilibaculum antarcticum sp. nov., a novel facultative anaerobic, psychrotorelant bacterium isolated from marine sediment of Antarctica.</title>
        <authorList>
            <person name="Watanabe M."/>
            <person name="Kojima H."/>
            <person name="Fukui M."/>
        </authorList>
    </citation>
    <scope>NUCLEOTIDE SEQUENCE [LARGE SCALE GENOMIC DNA]</scope>
    <source>
        <strain evidence="6">SPP2</strain>
    </source>
</reference>
<feature type="region of interest" description="Disordered" evidence="2">
    <location>
        <begin position="145"/>
        <end position="178"/>
    </location>
</feature>
<feature type="coiled-coil region" evidence="1">
    <location>
        <begin position="189"/>
        <end position="223"/>
    </location>
</feature>
<evidence type="ECO:0000256" key="1">
    <source>
        <dbReference type="SAM" id="Coils"/>
    </source>
</evidence>
<dbReference type="EMBL" id="AP018042">
    <property type="protein sequence ID" value="BAX82374.1"/>
    <property type="molecule type" value="Genomic_DNA"/>
</dbReference>
<evidence type="ECO:0000256" key="3">
    <source>
        <dbReference type="SAM" id="Phobius"/>
    </source>
</evidence>
<keyword evidence="6" id="KW-1185">Reference proteome</keyword>
<name>A0A1Y1CQ36_9BACT</name>
<evidence type="ECO:0000259" key="4">
    <source>
        <dbReference type="Pfam" id="PF12508"/>
    </source>
</evidence>
<gene>
    <name evidence="5" type="ORF">ALGA_4083</name>
</gene>
<proteinExistence type="predicted"/>
<keyword evidence="1" id="KW-0175">Coiled coil</keyword>
<feature type="compositionally biased region" description="Basic and acidic residues" evidence="2">
    <location>
        <begin position="165"/>
        <end position="174"/>
    </location>
</feature>
<keyword evidence="3" id="KW-0812">Transmembrane</keyword>
<dbReference type="KEGG" id="mbas:ALGA_4083"/>
<sequence length="397" mass="45114">MRTYLKKNKALLILPLLLLPFVILIFYILGGGEKALNQKVLANQNDGKEGVNYILPEAERNIVIFDKMEAYQQQDLAVQMGNENSQEELDSVESRLSGSETLKEPDSLLVLLKKGSEEDISEPLLAHIRQKQELMKGELEQEISGKQMQEPKIRKKQAAKAKSPAIDREKDLKNSKTSFLESETGLEELEQVFEENSRLNQENDSLKFDLEQRERQLSLLKEQGLSSFNLEQKEELNFNGKRTSHAMIRAEIYESSKVLDGNRIKMRLLEDAWLNGQKVSGNTFLYGICKINNERLHIRVSSFPIADYFLPVDLQIHDLDGLPGLYIPDNAARRVSKEVGSRTNASTLWGMSSDPLANMGISAADQTTQILLKRVRLKKVSIKKNTLVYLINKNQQP</sequence>
<dbReference type="Pfam" id="PF12508">
    <property type="entry name" value="Transposon_TraM"/>
    <property type="match status" value="1"/>
</dbReference>
<keyword evidence="3" id="KW-1133">Transmembrane helix</keyword>
<reference evidence="5 6" key="1">
    <citation type="journal article" date="2018" name="Mar. Genomics">
        <title>Complete genome sequence of Marinifilaceae bacterium strain SPP2, isolated from the Antarctic marine sediment.</title>
        <authorList>
            <person name="Watanabe M."/>
            <person name="Kojima H."/>
            <person name="Fukui M."/>
        </authorList>
    </citation>
    <scope>NUCLEOTIDE SEQUENCE [LARGE SCALE GENOMIC DNA]</scope>
    <source>
        <strain evidence="5 6">SPP2</strain>
    </source>
</reference>
<evidence type="ECO:0000313" key="5">
    <source>
        <dbReference type="EMBL" id="BAX82374.1"/>
    </source>
</evidence>